<dbReference type="InParanoid" id="B0DC45"/>
<feature type="transmembrane region" description="Helical" evidence="1">
    <location>
        <begin position="127"/>
        <end position="144"/>
    </location>
</feature>
<dbReference type="OrthoDB" id="3350812at2759"/>
<dbReference type="KEGG" id="lbc:LACBIDRAFT_327561"/>
<sequence>MPFLDIISVLYYILLNGSSEEACRKTFAVNGWMFAIGISVTEILLTMRTWAIWGKDHRLTIILPILWALCFGGVFTFMGVFLKSVSFIPPPRGAGYQSAGCFNVSASPMLFACWLFVMAYDLDTYRLCRAVLLILIAIKGLPALRMTTSSHRRLANAVFLNGMEQRYMSCQPLMLSSYIHMPMTTFSQRNLLFISISSFERVMYSILTCRVILDIRTETKEGLEMSSPNYSIYK</sequence>
<keyword evidence="1" id="KW-1133">Transmembrane helix</keyword>
<dbReference type="RefSeq" id="XP_001881616.1">
    <property type="nucleotide sequence ID" value="XM_001881581.1"/>
</dbReference>
<gene>
    <name evidence="2" type="ORF">LACBIDRAFT_327561</name>
</gene>
<organism evidence="3">
    <name type="scientific">Laccaria bicolor (strain S238N-H82 / ATCC MYA-4686)</name>
    <name type="common">Bicoloured deceiver</name>
    <name type="synonym">Laccaria laccata var. bicolor</name>
    <dbReference type="NCBI Taxonomy" id="486041"/>
    <lineage>
        <taxon>Eukaryota</taxon>
        <taxon>Fungi</taxon>
        <taxon>Dikarya</taxon>
        <taxon>Basidiomycota</taxon>
        <taxon>Agaricomycotina</taxon>
        <taxon>Agaricomycetes</taxon>
        <taxon>Agaricomycetidae</taxon>
        <taxon>Agaricales</taxon>
        <taxon>Agaricineae</taxon>
        <taxon>Hydnangiaceae</taxon>
        <taxon>Laccaria</taxon>
    </lineage>
</organism>
<reference evidence="2 3" key="1">
    <citation type="journal article" date="2008" name="Nature">
        <title>The genome of Laccaria bicolor provides insights into mycorrhizal symbiosis.</title>
        <authorList>
            <person name="Martin F."/>
            <person name="Aerts A."/>
            <person name="Ahren D."/>
            <person name="Brun A."/>
            <person name="Danchin E.G.J."/>
            <person name="Duchaussoy F."/>
            <person name="Gibon J."/>
            <person name="Kohler A."/>
            <person name="Lindquist E."/>
            <person name="Pereda V."/>
            <person name="Salamov A."/>
            <person name="Shapiro H.J."/>
            <person name="Wuyts J."/>
            <person name="Blaudez D."/>
            <person name="Buee M."/>
            <person name="Brokstein P."/>
            <person name="Canbaeck B."/>
            <person name="Cohen D."/>
            <person name="Courty P.E."/>
            <person name="Coutinho P.M."/>
            <person name="Delaruelle C."/>
            <person name="Detter J.C."/>
            <person name="Deveau A."/>
            <person name="DiFazio S."/>
            <person name="Duplessis S."/>
            <person name="Fraissinet-Tachet L."/>
            <person name="Lucic E."/>
            <person name="Frey-Klett P."/>
            <person name="Fourrey C."/>
            <person name="Feussner I."/>
            <person name="Gay G."/>
            <person name="Grimwood J."/>
            <person name="Hoegger P.J."/>
            <person name="Jain P."/>
            <person name="Kilaru S."/>
            <person name="Labbe J."/>
            <person name="Lin Y.C."/>
            <person name="Legue V."/>
            <person name="Le Tacon F."/>
            <person name="Marmeisse R."/>
            <person name="Melayah D."/>
            <person name="Montanini B."/>
            <person name="Muratet M."/>
            <person name="Nehls U."/>
            <person name="Niculita-Hirzel H."/>
            <person name="Oudot-Le Secq M.P."/>
            <person name="Peter M."/>
            <person name="Quesneville H."/>
            <person name="Rajashekar B."/>
            <person name="Reich M."/>
            <person name="Rouhier N."/>
            <person name="Schmutz J."/>
            <person name="Yin T."/>
            <person name="Chalot M."/>
            <person name="Henrissat B."/>
            <person name="Kuees U."/>
            <person name="Lucas S."/>
            <person name="Van de Peer Y."/>
            <person name="Podila G.K."/>
            <person name="Polle A."/>
            <person name="Pukkila P.J."/>
            <person name="Richardson P.M."/>
            <person name="Rouze P."/>
            <person name="Sanders I.R."/>
            <person name="Stajich J.E."/>
            <person name="Tunlid A."/>
            <person name="Tuskan G."/>
            <person name="Grigoriev I.V."/>
        </authorList>
    </citation>
    <scope>NUCLEOTIDE SEQUENCE [LARGE SCALE GENOMIC DNA]</scope>
    <source>
        <strain evidence="3">S238N-H82 / ATCC MYA-4686</strain>
    </source>
</reference>
<name>B0DC45_LACBS</name>
<dbReference type="HOGENOM" id="CLU_035509_11_3_1"/>
<evidence type="ECO:0000256" key="1">
    <source>
        <dbReference type="SAM" id="Phobius"/>
    </source>
</evidence>
<keyword evidence="1" id="KW-0812">Transmembrane</keyword>
<dbReference type="AlphaFoldDB" id="B0DC45"/>
<feature type="transmembrane region" description="Helical" evidence="1">
    <location>
        <begin position="102"/>
        <end position="120"/>
    </location>
</feature>
<dbReference type="Proteomes" id="UP000001194">
    <property type="component" value="Unassembled WGS sequence"/>
</dbReference>
<feature type="transmembrane region" description="Helical" evidence="1">
    <location>
        <begin position="27"/>
        <end position="47"/>
    </location>
</feature>
<keyword evidence="3" id="KW-1185">Reference proteome</keyword>
<protein>
    <submittedName>
        <fullName evidence="2">Predicted protein</fullName>
    </submittedName>
</protein>
<evidence type="ECO:0000313" key="3">
    <source>
        <dbReference type="Proteomes" id="UP000001194"/>
    </source>
</evidence>
<accession>B0DC45</accession>
<feature type="transmembrane region" description="Helical" evidence="1">
    <location>
        <begin position="59"/>
        <end position="82"/>
    </location>
</feature>
<keyword evidence="1" id="KW-0472">Membrane</keyword>
<evidence type="ECO:0000313" key="2">
    <source>
        <dbReference type="EMBL" id="EDR07827.1"/>
    </source>
</evidence>
<proteinExistence type="predicted"/>
<dbReference type="EMBL" id="DS547103">
    <property type="protein sequence ID" value="EDR07827.1"/>
    <property type="molecule type" value="Genomic_DNA"/>
</dbReference>
<dbReference type="GeneID" id="6077309"/>